<dbReference type="SMART" id="SM00408">
    <property type="entry name" value="IGc2"/>
    <property type="match status" value="2"/>
</dbReference>
<feature type="compositionally biased region" description="Polar residues" evidence="11">
    <location>
        <begin position="321"/>
        <end position="334"/>
    </location>
</feature>
<feature type="region of interest" description="Disordered" evidence="11">
    <location>
        <begin position="1"/>
        <end position="38"/>
    </location>
</feature>
<feature type="region of interest" description="Disordered" evidence="11">
    <location>
        <begin position="435"/>
        <end position="546"/>
    </location>
</feature>
<evidence type="ECO:0000256" key="10">
    <source>
        <dbReference type="ARBA" id="ARBA00048679"/>
    </source>
</evidence>
<feature type="compositionally biased region" description="Basic and acidic residues" evidence="11">
    <location>
        <begin position="895"/>
        <end position="914"/>
    </location>
</feature>
<dbReference type="InterPro" id="IPR003598">
    <property type="entry name" value="Ig_sub2"/>
</dbReference>
<evidence type="ECO:0000256" key="6">
    <source>
        <dbReference type="ARBA" id="ARBA00022777"/>
    </source>
</evidence>
<dbReference type="Gene3D" id="3.20.200.10">
    <property type="entry name" value="MHCK/EF2 kinase"/>
    <property type="match status" value="1"/>
</dbReference>
<dbReference type="InterPro" id="IPR003599">
    <property type="entry name" value="Ig_sub"/>
</dbReference>
<proteinExistence type="inferred from homology"/>
<dbReference type="Proteomes" id="UP000264820">
    <property type="component" value="Unplaced"/>
</dbReference>
<feature type="region of interest" description="Disordered" evidence="11">
    <location>
        <begin position="1945"/>
        <end position="2019"/>
    </location>
</feature>
<keyword evidence="8" id="KW-0393">Immunoglobulin domain</keyword>
<dbReference type="CTD" id="100321139"/>
<dbReference type="PANTHER" id="PTHR47091">
    <property type="entry name" value="ALPHA-PROTEIN KINASE 2-RELATED"/>
    <property type="match status" value="1"/>
</dbReference>
<dbReference type="Pfam" id="PF07679">
    <property type="entry name" value="I-set"/>
    <property type="match status" value="2"/>
</dbReference>
<comment type="catalytic activity">
    <reaction evidence="10">
        <text>L-seryl-[protein] + ATP = O-phospho-L-seryl-[protein] + ADP + H(+)</text>
        <dbReference type="Rhea" id="RHEA:17989"/>
        <dbReference type="Rhea" id="RHEA-COMP:9863"/>
        <dbReference type="Rhea" id="RHEA-COMP:11604"/>
        <dbReference type="ChEBI" id="CHEBI:15378"/>
        <dbReference type="ChEBI" id="CHEBI:29999"/>
        <dbReference type="ChEBI" id="CHEBI:30616"/>
        <dbReference type="ChEBI" id="CHEBI:83421"/>
        <dbReference type="ChEBI" id="CHEBI:456216"/>
        <dbReference type="EC" id="2.7.11.1"/>
    </reaction>
</comment>
<feature type="region of interest" description="Disordered" evidence="11">
    <location>
        <begin position="1207"/>
        <end position="1232"/>
    </location>
</feature>
<feature type="domain" description="Ig-like" evidence="12">
    <location>
        <begin position="63"/>
        <end position="159"/>
    </location>
</feature>
<dbReference type="GeneTree" id="ENSGT00940000158534"/>
<feature type="compositionally biased region" description="Low complexity" evidence="11">
    <location>
        <begin position="1451"/>
        <end position="1470"/>
    </location>
</feature>
<dbReference type="EC" id="2.7.11.1" evidence="2"/>
<dbReference type="PROSITE" id="PS50835">
    <property type="entry name" value="IG_LIKE"/>
    <property type="match status" value="2"/>
</dbReference>
<evidence type="ECO:0000256" key="1">
    <source>
        <dbReference type="ARBA" id="ARBA00008651"/>
    </source>
</evidence>
<protein>
    <recommendedName>
        <fullName evidence="2">non-specific serine/threonine protein kinase</fullName>
        <ecNumber evidence="2">2.7.11.1</ecNumber>
    </recommendedName>
</protein>
<keyword evidence="5" id="KW-0677">Repeat</keyword>
<feature type="compositionally biased region" description="Basic and acidic residues" evidence="11">
    <location>
        <begin position="863"/>
        <end position="881"/>
    </location>
</feature>
<evidence type="ECO:0000313" key="14">
    <source>
        <dbReference type="Ensembl" id="ENSHCOP00000009144.1"/>
    </source>
</evidence>
<feature type="compositionally biased region" description="Basic and acidic residues" evidence="11">
    <location>
        <begin position="775"/>
        <end position="791"/>
    </location>
</feature>
<feature type="compositionally biased region" description="Basic and acidic residues" evidence="11">
    <location>
        <begin position="435"/>
        <end position="452"/>
    </location>
</feature>
<dbReference type="GO" id="GO:0055013">
    <property type="term" value="P:cardiac muscle cell development"/>
    <property type="evidence" value="ECO:0007669"/>
    <property type="project" value="TreeGrafter"/>
</dbReference>
<sequence length="2019" mass="224278">MTSRRPMTRSFSANGRTSSFSEEDSTSLNGRTETRNNYLSNVRPENRSTLCAVMAQLTEDVQPSFETTLKSKAVSENCNVKFTCVVSGYPAPELKWYKDDMEMDRYCGLPKYEIHKNGKTHTLQIYNCTLDDAAIYQVSASNSKGIVSCSGVLEVGTMSEFKIHQRFFAKLKQKAEKKRKDLEEQNKKGVRDNIQTEEPHVSPEPPPRKRPVPGAVPVQAANEREVVEQLRSAAGANGVSFDVKGTASAIPLDNTLEKNMPAPEELVAKKKPKITNGVDAGVNTTTNSSSSNRGHVIENGGENCYDGGMGLAQFLSEALQSQTAEESENSSQLEKPQRMDVCSDNASGENEGRLEKLQVEREKRETAQENETIKEKYLVIEREKEKERFQEVSHFAEHPKHHRKSLKDHDHHTIQSSISSMLHTVKDFLFGKGKKDSHESIEHKDKEHDHLPKSIQPKATASQTPPSYRLYKKHRAEMDKAHSDQVVPMETDKPKEPPKCVDVNQQSASKKLSMPQEPKVKVEAVKSPMSELTPGSPKEPSGQRNQETGVLVENMEVSAGERISSAGQQTQLSGLQVLTEAEEKHPEVVSSADMLLSKQESSHLAVETTSSTKEDTPFSQSFLSPSSLFADNQAPPPSAISATATSRLCVTPTEALQGGEAGVEKMAKGNTPDKEVNKPSKKVCVANNVTLKELPHPSPNKPEATVLTPPSLEKGKPDKEVNYPPEKIFVETEEKLKKLPRPNINRNEVAVSPAPLLEKGQPDNDANHPPKKLCVKTEEKLKEQPSPDKNRPKVAIMTQPSLKVDKPGKEVNYPDNRVCVETEEKLKKVPRPNINRTKVGDSPPALLENGKPEQDTNYPSKKLCVETEEKVKEQPRPDINRPKVAIIAQPSPKVGKPDKEVNYPSNKVREETDEKLKELPLPDTNIPNVLTVPLLEEAASMREIKTANQTLVSDIKAFDSQSDHAQEEAEKVSVTQKMNVEFLPAAAPKMVDLKMWSGCTPSFADESKEDPEQRPRRSSEFVFTSRKMRGERQEGVPDARLTALEENLNNLTEQKQVTVQPIETNNNVSEMVTEKKTPAVSDEFDKKSDKISRDKKDTKEVEISLLEDASNMAHKNHTVKQQRPSEKVPLSLSSDDTAEVKESVSDKSTHEHIAPPKIEVIQPQPKQFTLPLTILALKKIESEPSILEKHLKPQVIARDVVDSSGLLPKQKDLHRDNKRSPSHEAKDPGQLDDKTEIIAQEEKSMKASQQLPEVDYATIPQINVSCSDDKEDHSFLKTYVLDSPQASRMSTVPLFVVPLISEPLVVTQSVRQLGTGSAVTAMSEKSQDMSEQSFTEILSSIPNETVLQRRNDVGPSLSKATEDDISLEILKAKPLKQAKIDTSVTVEDLLRSRAPVERLTHKPPTHPSLSPGSIRKYMTRAAAELESDAGMTVPVITVDERQSDKPDEDMSGGSTPTSSTPTSSLSCESSPRLKRKDSLSLIRSATPEELASGARRKIFIPKPKDDTDTAAVALEAQNKKESPYMSPSQARRAALLQAPVGPNTPPMERRSPLMNRRKATLEVPKMVEEPPKEEPAKGVKEEKVAEKKLDPLKAPQVIRKIRGEPFPDASGHLKLWCQFFNVLSDSTIKWFRDEEEILEVKRSAGDETQVALAIVLAANQDCGVYGCSIQNEYGTDTTDFLLSVDILSDILLRDDLEVGEEIEMTPLLFTKGLANSGNWGDKYFGRIMTETAHIGEGCSHKASRVKVIYGLNPVYESGSTCIIKVPNPIAYGTKQDNNLIERNLEMTKQECKIQNMMREYCKIFAAEARVLENFGSSLEVIPLYLMYRPANSVPYATVEVDLGEVFLKYCVTDAKGRLIAQSASEIEQKCSTFQHWIHQWTHGNLLITRMEGVEMKITNVRVATKTKGYQGLTACSSPEVFEQFPTVHLCNYYCGLLGLRPLKTQDQQQTTKVKGSRSPLFNRKTGSGSPQPHRKGHSPQMARKSNVSPKVTRKAQETEDNDSNGKLKVAETTDPLEIR</sequence>
<dbReference type="STRING" id="109280.ENSHCOP00000009144"/>
<dbReference type="InterPro" id="IPR036179">
    <property type="entry name" value="Ig-like_dom_sf"/>
</dbReference>
<dbReference type="InterPro" id="IPR004166">
    <property type="entry name" value="a-kinase_dom"/>
</dbReference>
<dbReference type="RefSeq" id="XP_019750928.1">
    <property type="nucleotide sequence ID" value="XM_019895369.1"/>
</dbReference>
<accession>A0A3Q3DDB7</accession>
<dbReference type="GO" id="GO:0005634">
    <property type="term" value="C:nucleus"/>
    <property type="evidence" value="ECO:0007669"/>
    <property type="project" value="TreeGrafter"/>
</dbReference>
<dbReference type="OrthoDB" id="301415at2759"/>
<evidence type="ECO:0000259" key="12">
    <source>
        <dbReference type="PROSITE" id="PS50835"/>
    </source>
</evidence>
<dbReference type="Gene3D" id="2.60.40.10">
    <property type="entry name" value="Immunoglobulins"/>
    <property type="match status" value="2"/>
</dbReference>
<keyword evidence="15" id="KW-1185">Reference proteome</keyword>
<name>A0A3Q3DDB7_HIPCM</name>
<evidence type="ECO:0000259" key="13">
    <source>
        <dbReference type="PROSITE" id="PS51158"/>
    </source>
</evidence>
<dbReference type="InterPro" id="IPR013783">
    <property type="entry name" value="Ig-like_fold"/>
</dbReference>
<organism evidence="14 15">
    <name type="scientific">Hippocampus comes</name>
    <name type="common">Tiger tail seahorse</name>
    <dbReference type="NCBI Taxonomy" id="109280"/>
    <lineage>
        <taxon>Eukaryota</taxon>
        <taxon>Metazoa</taxon>
        <taxon>Chordata</taxon>
        <taxon>Craniata</taxon>
        <taxon>Vertebrata</taxon>
        <taxon>Euteleostomi</taxon>
        <taxon>Actinopterygii</taxon>
        <taxon>Neopterygii</taxon>
        <taxon>Teleostei</taxon>
        <taxon>Neoteleostei</taxon>
        <taxon>Acanthomorphata</taxon>
        <taxon>Syngnathiaria</taxon>
        <taxon>Syngnathiformes</taxon>
        <taxon>Syngnathoidei</taxon>
        <taxon>Syngnathidae</taxon>
        <taxon>Hippocampus</taxon>
    </lineage>
</organism>
<reference evidence="14" key="1">
    <citation type="submission" date="2025-08" db="UniProtKB">
        <authorList>
            <consortium name="Ensembl"/>
        </authorList>
    </citation>
    <scope>IDENTIFICATION</scope>
</reference>
<keyword evidence="7" id="KW-1015">Disulfide bond</keyword>
<dbReference type="SUPFAM" id="SSF48726">
    <property type="entry name" value="Immunoglobulin"/>
    <property type="match status" value="2"/>
</dbReference>
<feature type="region of interest" description="Disordered" evidence="11">
    <location>
        <begin position="1429"/>
        <end position="1488"/>
    </location>
</feature>
<evidence type="ECO:0000256" key="4">
    <source>
        <dbReference type="ARBA" id="ARBA00022679"/>
    </source>
</evidence>
<dbReference type="CDD" id="cd16973">
    <property type="entry name" value="Alpha_kinase_ALPK3"/>
    <property type="match status" value="1"/>
</dbReference>
<feature type="compositionally biased region" description="Basic and acidic residues" evidence="11">
    <location>
        <begin position="662"/>
        <end position="678"/>
    </location>
</feature>
<feature type="domain" description="Ig-like" evidence="12">
    <location>
        <begin position="1595"/>
        <end position="1683"/>
    </location>
</feature>
<feature type="region of interest" description="Disordered" evidence="11">
    <location>
        <begin position="739"/>
        <end position="816"/>
    </location>
</feature>
<feature type="compositionally biased region" description="Basic and acidic residues" evidence="11">
    <location>
        <begin position="1209"/>
        <end position="1232"/>
    </location>
</feature>
<evidence type="ECO:0000256" key="9">
    <source>
        <dbReference type="ARBA" id="ARBA00047899"/>
    </source>
</evidence>
<evidence type="ECO:0000256" key="5">
    <source>
        <dbReference type="ARBA" id="ARBA00022737"/>
    </source>
</evidence>
<feature type="compositionally biased region" description="Low complexity" evidence="11">
    <location>
        <begin position="617"/>
        <end position="629"/>
    </location>
</feature>
<feature type="region of interest" description="Disordered" evidence="11">
    <location>
        <begin position="179"/>
        <end position="214"/>
    </location>
</feature>
<keyword evidence="4" id="KW-0808">Transferase</keyword>
<feature type="region of interest" description="Disordered" evidence="11">
    <location>
        <begin position="829"/>
        <end position="914"/>
    </location>
</feature>
<dbReference type="GO" id="GO:0004674">
    <property type="term" value="F:protein serine/threonine kinase activity"/>
    <property type="evidence" value="ECO:0007669"/>
    <property type="project" value="UniProtKB-KW"/>
</dbReference>
<feature type="region of interest" description="Disordered" evidence="11">
    <location>
        <begin position="1114"/>
        <end position="1138"/>
    </location>
</feature>
<evidence type="ECO:0000313" key="15">
    <source>
        <dbReference type="Proteomes" id="UP000264820"/>
    </source>
</evidence>
<reference evidence="14" key="2">
    <citation type="submission" date="2025-09" db="UniProtKB">
        <authorList>
            <consortium name="Ensembl"/>
        </authorList>
    </citation>
    <scope>IDENTIFICATION</scope>
</reference>
<feature type="compositionally biased region" description="Polar residues" evidence="11">
    <location>
        <begin position="457"/>
        <end position="466"/>
    </location>
</feature>
<dbReference type="InterPro" id="IPR011009">
    <property type="entry name" value="Kinase-like_dom_sf"/>
</dbReference>
<feature type="region of interest" description="Disordered" evidence="11">
    <location>
        <begin position="321"/>
        <end position="353"/>
    </location>
</feature>
<feature type="compositionally biased region" description="Basic and acidic residues" evidence="11">
    <location>
        <begin position="490"/>
        <end position="499"/>
    </location>
</feature>
<feature type="region of interest" description="Disordered" evidence="11">
    <location>
        <begin position="660"/>
        <end position="725"/>
    </location>
</feature>
<evidence type="ECO:0000256" key="2">
    <source>
        <dbReference type="ARBA" id="ARBA00012513"/>
    </source>
</evidence>
<dbReference type="GeneID" id="109531210"/>
<feature type="region of interest" description="Disordered" evidence="11">
    <location>
        <begin position="1079"/>
        <end position="1099"/>
    </location>
</feature>
<evidence type="ECO:0000256" key="3">
    <source>
        <dbReference type="ARBA" id="ARBA00022527"/>
    </source>
</evidence>
<dbReference type="Ensembl" id="ENSHCOT00000015194.1">
    <property type="protein sequence ID" value="ENSHCOP00000009144.1"/>
    <property type="gene ID" value="ENSHCOG00000011535.1"/>
</dbReference>
<dbReference type="SMART" id="SM00811">
    <property type="entry name" value="Alpha_kinase"/>
    <property type="match status" value="1"/>
</dbReference>
<dbReference type="InterPro" id="IPR013098">
    <property type="entry name" value="Ig_I-set"/>
</dbReference>
<comment type="similarity">
    <text evidence="1">Belongs to the protein kinase superfamily. Alpha-type protein kinase family. ALPK subfamily.</text>
</comment>
<dbReference type="Pfam" id="PF02816">
    <property type="entry name" value="Alpha_kinase"/>
    <property type="match status" value="1"/>
</dbReference>
<feature type="compositionally biased region" description="Basic and acidic residues" evidence="11">
    <location>
        <begin position="179"/>
        <end position="191"/>
    </location>
</feature>
<dbReference type="InterPro" id="IPR007110">
    <property type="entry name" value="Ig-like_dom"/>
</dbReference>
<feature type="compositionally biased region" description="Basic and acidic residues" evidence="11">
    <location>
        <begin position="2003"/>
        <end position="2019"/>
    </location>
</feature>
<feature type="domain" description="Alpha-type protein kinase" evidence="13">
    <location>
        <begin position="1711"/>
        <end position="1942"/>
    </location>
</feature>
<feature type="region of interest" description="Disordered" evidence="11">
    <location>
        <begin position="576"/>
        <end position="641"/>
    </location>
</feature>
<dbReference type="PROSITE" id="PS51158">
    <property type="entry name" value="ALPHA_KINASE"/>
    <property type="match status" value="1"/>
</dbReference>
<dbReference type="SMART" id="SM00409">
    <property type="entry name" value="IG"/>
    <property type="match status" value="2"/>
</dbReference>
<comment type="catalytic activity">
    <reaction evidence="9">
        <text>L-threonyl-[protein] + ATP = O-phospho-L-threonyl-[protein] + ADP + H(+)</text>
        <dbReference type="Rhea" id="RHEA:46608"/>
        <dbReference type="Rhea" id="RHEA-COMP:11060"/>
        <dbReference type="Rhea" id="RHEA-COMP:11605"/>
        <dbReference type="ChEBI" id="CHEBI:15378"/>
        <dbReference type="ChEBI" id="CHEBI:30013"/>
        <dbReference type="ChEBI" id="CHEBI:30616"/>
        <dbReference type="ChEBI" id="CHEBI:61977"/>
        <dbReference type="ChEBI" id="CHEBI:456216"/>
        <dbReference type="EC" id="2.7.11.1"/>
    </reaction>
</comment>
<evidence type="ECO:0000256" key="11">
    <source>
        <dbReference type="SAM" id="MobiDB-lite"/>
    </source>
</evidence>
<dbReference type="SUPFAM" id="SSF56112">
    <property type="entry name" value="Protein kinase-like (PK-like)"/>
    <property type="match status" value="1"/>
</dbReference>
<dbReference type="OMA" id="WPPAINR"/>
<evidence type="ECO:0000256" key="7">
    <source>
        <dbReference type="ARBA" id="ARBA00023157"/>
    </source>
</evidence>
<keyword evidence="6" id="KW-0418">Kinase</keyword>
<dbReference type="PANTHER" id="PTHR47091:SF1">
    <property type="entry name" value="ALPHA-PROTEIN KINASE 3"/>
    <property type="match status" value="1"/>
</dbReference>
<dbReference type="GO" id="GO:0005524">
    <property type="term" value="F:ATP binding"/>
    <property type="evidence" value="ECO:0007669"/>
    <property type="project" value="InterPro"/>
</dbReference>
<dbReference type="FunFam" id="2.60.40.10:FF:000069">
    <property type="entry name" value="Alpha-protein kinase 3"/>
    <property type="match status" value="1"/>
</dbReference>
<keyword evidence="3" id="KW-0723">Serine/threonine-protein kinase</keyword>
<evidence type="ECO:0000256" key="8">
    <source>
        <dbReference type="ARBA" id="ARBA00023319"/>
    </source>
</evidence>